<evidence type="ECO:0000313" key="3">
    <source>
        <dbReference type="Proteomes" id="UP000562027"/>
    </source>
</evidence>
<dbReference type="PANTHER" id="PTHR46825:SF9">
    <property type="entry name" value="BETA-LACTAMASE-RELATED DOMAIN-CONTAINING PROTEIN"/>
    <property type="match status" value="1"/>
</dbReference>
<dbReference type="InterPro" id="IPR001466">
    <property type="entry name" value="Beta-lactam-related"/>
</dbReference>
<dbReference type="Gene3D" id="3.40.710.10">
    <property type="entry name" value="DD-peptidase/beta-lactamase superfamily"/>
    <property type="match status" value="1"/>
</dbReference>
<organism evidence="2 3">
    <name type="scientific">Roseateles oligotrophus</name>
    <dbReference type="NCBI Taxonomy" id="1769250"/>
    <lineage>
        <taxon>Bacteria</taxon>
        <taxon>Pseudomonadati</taxon>
        <taxon>Pseudomonadota</taxon>
        <taxon>Betaproteobacteria</taxon>
        <taxon>Burkholderiales</taxon>
        <taxon>Sphaerotilaceae</taxon>
        <taxon>Roseateles</taxon>
    </lineage>
</organism>
<dbReference type="InterPro" id="IPR050491">
    <property type="entry name" value="AmpC-like"/>
</dbReference>
<dbReference type="PANTHER" id="PTHR46825">
    <property type="entry name" value="D-ALANYL-D-ALANINE-CARBOXYPEPTIDASE/ENDOPEPTIDASE AMPH"/>
    <property type="match status" value="1"/>
</dbReference>
<dbReference type="RefSeq" id="WP_184298120.1">
    <property type="nucleotide sequence ID" value="NZ_JACHLP010000003.1"/>
</dbReference>
<feature type="domain" description="Beta-lactamase-related" evidence="1">
    <location>
        <begin position="20"/>
        <end position="337"/>
    </location>
</feature>
<dbReference type="InterPro" id="IPR012338">
    <property type="entry name" value="Beta-lactam/transpept-like"/>
</dbReference>
<evidence type="ECO:0000313" key="2">
    <source>
        <dbReference type="EMBL" id="MBB4843130.1"/>
    </source>
</evidence>
<reference evidence="2 3" key="1">
    <citation type="submission" date="2020-08" db="EMBL/GenBank/DDBJ databases">
        <title>Functional genomics of gut bacteria from endangered species of beetles.</title>
        <authorList>
            <person name="Carlos-Shanley C."/>
        </authorList>
    </citation>
    <scope>NUCLEOTIDE SEQUENCE [LARGE SCALE GENOMIC DNA]</scope>
    <source>
        <strain evidence="2 3">S00239</strain>
    </source>
</reference>
<dbReference type="Pfam" id="PF00144">
    <property type="entry name" value="Beta-lactamase"/>
    <property type="match status" value="1"/>
</dbReference>
<protein>
    <submittedName>
        <fullName evidence="2">CubicO group peptidase (Beta-lactamase class C family)</fullName>
    </submittedName>
</protein>
<name>A0A840L4J8_9BURK</name>
<comment type="caution">
    <text evidence="2">The sequence shown here is derived from an EMBL/GenBank/DDBJ whole genome shotgun (WGS) entry which is preliminary data.</text>
</comment>
<sequence length="348" mass="38501">MIPELERLDGAIAQLKATHKADEPGFCLALVHEGQVLRQVHHGMAHLEWQQPIAGDTRFYLASESKPWVAALVMRAVAAGRLRLGDDVRPWLPALKSYEQAIQLGHLLRHSSGIADYLFLWHAQLGRHEHDIVTQAQALELIALADDVQFKPGTRHEYSNSNYVLLAELLKAVEGAELAELLHRHCFEPWGMADSSVESQPGRVMARRARSYVRDEGDKALPDAWLDAPVALASWGDGGIWSTLDDLIRAEPFWQAQAGSEPSLLTQCCAQDEHFAPADTAYRLGLEVVAHGEEQLVFHGGGYAAFSSLMLRNPRRGLSLIVLSNAEGFETDLSTWATRLWAPAAELT</sequence>
<dbReference type="SUPFAM" id="SSF56601">
    <property type="entry name" value="beta-lactamase/transpeptidase-like"/>
    <property type="match status" value="1"/>
</dbReference>
<dbReference type="EMBL" id="JACHLP010000003">
    <property type="protein sequence ID" value="MBB4843130.1"/>
    <property type="molecule type" value="Genomic_DNA"/>
</dbReference>
<keyword evidence="3" id="KW-1185">Reference proteome</keyword>
<gene>
    <name evidence="2" type="ORF">HNP55_001649</name>
</gene>
<dbReference type="Proteomes" id="UP000562027">
    <property type="component" value="Unassembled WGS sequence"/>
</dbReference>
<proteinExistence type="predicted"/>
<evidence type="ECO:0000259" key="1">
    <source>
        <dbReference type="Pfam" id="PF00144"/>
    </source>
</evidence>
<accession>A0A840L4J8</accession>
<dbReference type="AlphaFoldDB" id="A0A840L4J8"/>